<dbReference type="EMBL" id="JBHMAA010000008">
    <property type="protein sequence ID" value="MFB9948452.1"/>
    <property type="molecule type" value="Genomic_DNA"/>
</dbReference>
<protein>
    <submittedName>
        <fullName evidence="2">Peptide antibiotic resistance protein</fullName>
    </submittedName>
</protein>
<dbReference type="SMART" id="SM00028">
    <property type="entry name" value="TPR"/>
    <property type="match status" value="3"/>
</dbReference>
<dbReference type="Proteomes" id="UP001589692">
    <property type="component" value="Unassembled WGS sequence"/>
</dbReference>
<keyword evidence="1" id="KW-0802">TPR repeat</keyword>
<evidence type="ECO:0000313" key="2">
    <source>
        <dbReference type="EMBL" id="MFB9948452.1"/>
    </source>
</evidence>
<dbReference type="RefSeq" id="WP_377257740.1">
    <property type="nucleotide sequence ID" value="NZ_JBHMAA010000008.1"/>
</dbReference>
<dbReference type="InterPro" id="IPR011990">
    <property type="entry name" value="TPR-like_helical_dom_sf"/>
</dbReference>
<comment type="caution">
    <text evidence="2">The sequence shown here is derived from an EMBL/GenBank/DDBJ whole genome shotgun (WGS) entry which is preliminary data.</text>
</comment>
<name>A0ABV6ACU9_9HYPH</name>
<reference evidence="2 3" key="1">
    <citation type="submission" date="2024-09" db="EMBL/GenBank/DDBJ databases">
        <authorList>
            <person name="Sun Q."/>
            <person name="Mori K."/>
        </authorList>
    </citation>
    <scope>NUCLEOTIDE SEQUENCE [LARGE SCALE GENOMIC DNA]</scope>
    <source>
        <strain evidence="2 3">TBRC 4938</strain>
    </source>
</reference>
<dbReference type="PROSITE" id="PS50005">
    <property type="entry name" value="TPR"/>
    <property type="match status" value="1"/>
</dbReference>
<accession>A0ABV6ACU9</accession>
<organism evidence="2 3">
    <name type="scientific">Rhizobium puerariae</name>
    <dbReference type="NCBI Taxonomy" id="1585791"/>
    <lineage>
        <taxon>Bacteria</taxon>
        <taxon>Pseudomonadati</taxon>
        <taxon>Pseudomonadota</taxon>
        <taxon>Alphaproteobacteria</taxon>
        <taxon>Hyphomicrobiales</taxon>
        <taxon>Rhizobiaceae</taxon>
        <taxon>Rhizobium/Agrobacterium group</taxon>
        <taxon>Rhizobium</taxon>
    </lineage>
</organism>
<keyword evidence="3" id="KW-1185">Reference proteome</keyword>
<dbReference type="InterPro" id="IPR019734">
    <property type="entry name" value="TPR_rpt"/>
</dbReference>
<dbReference type="SUPFAM" id="SSF48452">
    <property type="entry name" value="TPR-like"/>
    <property type="match status" value="1"/>
</dbReference>
<evidence type="ECO:0000313" key="3">
    <source>
        <dbReference type="Proteomes" id="UP001589692"/>
    </source>
</evidence>
<proteinExistence type="predicted"/>
<sequence length="604" mass="66845">MLRLVTFGGLWLADDEKGTVPLPQKALFALCYILASGEAQLPRDYLARLLWAGDQESAKINFRKMIERVRKCTADGWPVPLDFTASTAGLSAEPVEADFSVFSAGPEPLSRLRAISKLLTRQFLDEPNLPPGLRAWAEKQRSAQWEIFREVSIDAQAAAAGRPDWAIIKDSAKQLLERDPNDVAIRELLVEAHRNGGGVNSIARYAGGAEFALPVATAVAPPAMSPELPRLVLLPPPEAEENSAYPARALLEDITISLCSLRTVAVVAPYTAARIRQDGDKIAQLERHSISYVIDTSISSEGLFVQMIFLPSDNVLWAERFSLRPGSLASHRKQVAQMIVAAIGSHLQHTEIMLADYRAHPEVYRSYLASSQHLHRFTLPDVRRARNAFRETLRMRRDFAPALAGLSRTYSWEWVLTAQGESELLVQAEETAKKAVVLEPELASAHRELGLSRLYLGDVDRSLEAFDRAEELSPHLADAVCGYADALVHASRPADGLAKITKAIALNPICPDDYLWIAAGASYFLGEFHQAISYIDRMGDSSSARRLLAASYAMAGDAGKARAHRRKAQELNPHFDLDKWLSVLPVREQWQKDLYREGLLKAGF</sequence>
<gene>
    <name evidence="2" type="ORF">ACFFP0_06300</name>
</gene>
<evidence type="ECO:0000256" key="1">
    <source>
        <dbReference type="PROSITE-ProRule" id="PRU00339"/>
    </source>
</evidence>
<feature type="repeat" description="TPR" evidence="1">
    <location>
        <begin position="443"/>
        <end position="476"/>
    </location>
</feature>
<dbReference type="Gene3D" id="1.25.40.10">
    <property type="entry name" value="Tetratricopeptide repeat domain"/>
    <property type="match status" value="1"/>
</dbReference>